<evidence type="ECO:0000313" key="5">
    <source>
        <dbReference type="Proteomes" id="UP001141434"/>
    </source>
</evidence>
<dbReference type="Proteomes" id="UP001141434">
    <property type="component" value="Unassembled WGS sequence"/>
</dbReference>
<dbReference type="OrthoDB" id="37659at2759"/>
<dbReference type="PRINTS" id="PR00081">
    <property type="entry name" value="GDHRDH"/>
</dbReference>
<dbReference type="Gene3D" id="3.40.50.720">
    <property type="entry name" value="NAD(P)-binding Rossmann-like Domain"/>
    <property type="match status" value="1"/>
</dbReference>
<keyword evidence="5" id="KW-1185">Reference proteome</keyword>
<proteinExistence type="inferred from homology"/>
<dbReference type="AlphaFoldDB" id="A0A9W9JT88"/>
<keyword evidence="3" id="KW-0560">Oxidoreductase</keyword>
<comment type="similarity">
    <text evidence="1">Belongs to the short-chain dehydrogenases/reductases (SDR) family.</text>
</comment>
<dbReference type="GO" id="GO:0005737">
    <property type="term" value="C:cytoplasm"/>
    <property type="evidence" value="ECO:0007669"/>
    <property type="project" value="TreeGrafter"/>
</dbReference>
<dbReference type="InterPro" id="IPR020904">
    <property type="entry name" value="Sc_DH/Rdtase_CS"/>
</dbReference>
<dbReference type="Pfam" id="PF00106">
    <property type="entry name" value="adh_short"/>
    <property type="match status" value="1"/>
</dbReference>
<organism evidence="4 5">
    <name type="scientific">Penicillium alfredii</name>
    <dbReference type="NCBI Taxonomy" id="1506179"/>
    <lineage>
        <taxon>Eukaryota</taxon>
        <taxon>Fungi</taxon>
        <taxon>Dikarya</taxon>
        <taxon>Ascomycota</taxon>
        <taxon>Pezizomycotina</taxon>
        <taxon>Eurotiomycetes</taxon>
        <taxon>Eurotiomycetidae</taxon>
        <taxon>Eurotiales</taxon>
        <taxon>Aspergillaceae</taxon>
        <taxon>Penicillium</taxon>
    </lineage>
</organism>
<dbReference type="GeneID" id="81399272"/>
<evidence type="ECO:0000313" key="4">
    <source>
        <dbReference type="EMBL" id="KAJ5081314.1"/>
    </source>
</evidence>
<keyword evidence="2" id="KW-0521">NADP</keyword>
<name>A0A9W9JT88_9EURO</name>
<gene>
    <name evidence="4" type="ORF">NUU61_009578</name>
</gene>
<dbReference type="PROSITE" id="PS00061">
    <property type="entry name" value="ADH_SHORT"/>
    <property type="match status" value="1"/>
</dbReference>
<protein>
    <recommendedName>
        <fullName evidence="6">NAD(P)-binding protein</fullName>
    </recommendedName>
</protein>
<dbReference type="PANTHER" id="PTHR44229">
    <property type="entry name" value="15-HYDROXYPROSTAGLANDIN DEHYDROGENASE [NAD(+)]"/>
    <property type="match status" value="1"/>
</dbReference>
<reference evidence="4" key="1">
    <citation type="submission" date="2022-11" db="EMBL/GenBank/DDBJ databases">
        <authorList>
            <person name="Petersen C."/>
        </authorList>
    </citation>
    <scope>NUCLEOTIDE SEQUENCE</scope>
    <source>
        <strain evidence="4">IBT 34128</strain>
    </source>
</reference>
<accession>A0A9W9JT88</accession>
<reference evidence="4" key="2">
    <citation type="journal article" date="2023" name="IMA Fungus">
        <title>Comparative genomic study of the Penicillium genus elucidates a diverse pangenome and 15 lateral gene transfer events.</title>
        <authorList>
            <person name="Petersen C."/>
            <person name="Sorensen T."/>
            <person name="Nielsen M.R."/>
            <person name="Sondergaard T.E."/>
            <person name="Sorensen J.L."/>
            <person name="Fitzpatrick D.A."/>
            <person name="Frisvad J.C."/>
            <person name="Nielsen K.L."/>
        </authorList>
    </citation>
    <scope>NUCLEOTIDE SEQUENCE</scope>
    <source>
        <strain evidence="4">IBT 34128</strain>
    </source>
</reference>
<sequence>MTQKVALITGGTSGIGLAVTKALAERGDWSIHVLGQNEARGAEAEKLPRTTFHRANVTVYDELAAVFHKVFSETGRLDYVFANAGIFERTPFYEPHSDATNGPPRLDLTALDSNLTGVVMTGYLAQHYFRISPHRGQGASILLNSSTGGIYPAYNLPIYSATKHGIIGFMRAISKQFYSNGIRANAICPGIVRTNLVADAIWDSFPTHLLIPMEDVLNVILMLLDGEQKNSEIVDGSGTRVSASQLYGRTVEVSNSHFYFREQPEYSDEGMKELMTFEG</sequence>
<dbReference type="PANTHER" id="PTHR44229:SF4">
    <property type="entry name" value="15-HYDROXYPROSTAGLANDIN DEHYDROGENASE [NAD(+)]"/>
    <property type="match status" value="1"/>
</dbReference>
<dbReference type="EMBL" id="JAPMSZ010000012">
    <property type="protein sequence ID" value="KAJ5081314.1"/>
    <property type="molecule type" value="Genomic_DNA"/>
</dbReference>
<dbReference type="GO" id="GO:0016616">
    <property type="term" value="F:oxidoreductase activity, acting on the CH-OH group of donors, NAD or NADP as acceptor"/>
    <property type="evidence" value="ECO:0007669"/>
    <property type="project" value="TreeGrafter"/>
</dbReference>
<evidence type="ECO:0000256" key="2">
    <source>
        <dbReference type="ARBA" id="ARBA00022857"/>
    </source>
</evidence>
<dbReference type="SUPFAM" id="SSF51735">
    <property type="entry name" value="NAD(P)-binding Rossmann-fold domains"/>
    <property type="match status" value="1"/>
</dbReference>
<comment type="caution">
    <text evidence="4">The sequence shown here is derived from an EMBL/GenBank/DDBJ whole genome shotgun (WGS) entry which is preliminary data.</text>
</comment>
<evidence type="ECO:0008006" key="6">
    <source>
        <dbReference type="Google" id="ProtNLM"/>
    </source>
</evidence>
<dbReference type="InterPro" id="IPR002347">
    <property type="entry name" value="SDR_fam"/>
</dbReference>
<evidence type="ECO:0000256" key="1">
    <source>
        <dbReference type="ARBA" id="ARBA00006484"/>
    </source>
</evidence>
<dbReference type="RefSeq" id="XP_056506601.1">
    <property type="nucleotide sequence ID" value="XM_056660103.1"/>
</dbReference>
<dbReference type="InterPro" id="IPR036291">
    <property type="entry name" value="NAD(P)-bd_dom_sf"/>
</dbReference>
<evidence type="ECO:0000256" key="3">
    <source>
        <dbReference type="ARBA" id="ARBA00023002"/>
    </source>
</evidence>